<name>A0A0B0EJ02_9BACT</name>
<accession>A0A0B0EJ02</accession>
<dbReference type="PATRIC" id="fig|237368.3.peg.2440"/>
<evidence type="ECO:0000313" key="1">
    <source>
        <dbReference type="EMBL" id="KHE91996.1"/>
    </source>
</evidence>
<reference evidence="1 2" key="1">
    <citation type="submission" date="2014-10" db="EMBL/GenBank/DDBJ databases">
        <title>Draft genome of anammox bacterium scalindua brodae, obtained using differential coverage binning of sequence data from two enrichment reactors.</title>
        <authorList>
            <person name="Speth D.R."/>
            <person name="Russ L."/>
            <person name="Kartal B."/>
            <person name="Op den Camp H.J."/>
            <person name="Dutilh B.E."/>
            <person name="Jetten M.S."/>
        </authorList>
    </citation>
    <scope>NUCLEOTIDE SEQUENCE [LARGE SCALE GENOMIC DNA]</scope>
    <source>
        <strain evidence="1">RU1</strain>
    </source>
</reference>
<gene>
    <name evidence="1" type="ORF">SCABRO_02258</name>
</gene>
<dbReference type="eggNOG" id="ENOG50318BB">
    <property type="taxonomic scope" value="Bacteria"/>
</dbReference>
<comment type="caution">
    <text evidence="1">The sequence shown here is derived from an EMBL/GenBank/DDBJ whole genome shotgun (WGS) entry which is preliminary data.</text>
</comment>
<dbReference type="AlphaFoldDB" id="A0A0B0EJ02"/>
<proteinExistence type="predicted"/>
<evidence type="ECO:0000313" key="2">
    <source>
        <dbReference type="Proteomes" id="UP000030652"/>
    </source>
</evidence>
<dbReference type="EMBL" id="JRYO01000158">
    <property type="protein sequence ID" value="KHE91996.1"/>
    <property type="molecule type" value="Genomic_DNA"/>
</dbReference>
<protein>
    <submittedName>
        <fullName evidence="1">Uncharacterized protein</fullName>
    </submittedName>
</protein>
<dbReference type="Proteomes" id="UP000030652">
    <property type="component" value="Unassembled WGS sequence"/>
</dbReference>
<sequence>MQTDYSNIPNKLELHYRFTDDDHTMDAIIRNSCERELLAIVNEIASLLEVDITIETEVSSNGGLSELWTLVSENRYVTGVIIGILITVLSGCLTKDCELSDLQKKELRLKIEKLKKGLKESKGEKPDINPADSITAFNGNNKIIKHKSIFYQNLNEYAKVTQVTTVLLSHDNQPIIDPIVIEREDFGKFIITTDELPPEMDENATIEIISPVLKKGKYSWKGIYKGEIIPFSLRDKDFKQQVINRDIQFKNGTCIDCVLEISRKKSNLSEIQNSGYTVMTVLRKHDEDTTTETPQGKRYRIKKEMDTKQLKLF</sequence>
<organism evidence="1 2">
    <name type="scientific">Candidatus Scalindua brodae</name>
    <dbReference type="NCBI Taxonomy" id="237368"/>
    <lineage>
        <taxon>Bacteria</taxon>
        <taxon>Pseudomonadati</taxon>
        <taxon>Planctomycetota</taxon>
        <taxon>Candidatus Brocadiia</taxon>
        <taxon>Candidatus Brocadiales</taxon>
        <taxon>Candidatus Scalinduaceae</taxon>
        <taxon>Candidatus Scalindua</taxon>
    </lineage>
</organism>